<name>A0A7S1CG32_9STRA</name>
<accession>A0A7S1CG32</accession>
<gene>
    <name evidence="1" type="ORF">BSP0115_LOCUS10500</name>
</gene>
<organism evidence="1">
    <name type="scientific">Bicosoecida sp. CB-2014</name>
    <dbReference type="NCBI Taxonomy" id="1486930"/>
    <lineage>
        <taxon>Eukaryota</taxon>
        <taxon>Sar</taxon>
        <taxon>Stramenopiles</taxon>
        <taxon>Bigyra</taxon>
        <taxon>Opalozoa</taxon>
        <taxon>Bicosoecida</taxon>
    </lineage>
</organism>
<evidence type="ECO:0000313" key="1">
    <source>
        <dbReference type="EMBL" id="CAD8917239.1"/>
    </source>
</evidence>
<reference evidence="1" key="1">
    <citation type="submission" date="2021-01" db="EMBL/GenBank/DDBJ databases">
        <authorList>
            <person name="Corre E."/>
            <person name="Pelletier E."/>
            <person name="Niang G."/>
            <person name="Scheremetjew M."/>
            <person name="Finn R."/>
            <person name="Kale V."/>
            <person name="Holt S."/>
            <person name="Cochrane G."/>
            <person name="Meng A."/>
            <person name="Brown T."/>
            <person name="Cohen L."/>
        </authorList>
    </citation>
    <scope>NUCLEOTIDE SEQUENCE</scope>
    <source>
        <strain evidence="1">Ms1</strain>
    </source>
</reference>
<dbReference type="InterPro" id="IPR028994">
    <property type="entry name" value="Integrin_alpha_N"/>
</dbReference>
<dbReference type="AlphaFoldDB" id="A0A7S1CG32"/>
<protein>
    <submittedName>
        <fullName evidence="1">Uncharacterized protein</fullName>
    </submittedName>
</protein>
<proteinExistence type="predicted"/>
<sequence>MSASGNGRCALRGLRAVVGSKTFAYSQFSGAWTRFSDVPLPGVLPPTQQLSSPLVGLGNNTAWYAPSQQLQGFANIDEEWVAMRNTSLDTGMQETPNGVPVVSADGETLYLPMWIFRGFSKDPPTSSFVRVFDVTGNPDAPLVEKVDLWTPLSTTNTAYNVGGNLAVSASGSVVLPYGGQEQYPGGVFVYKWDKARRNFTQQFNASSPYGSGDGYGISATIDDATGLVAVGAPYTNPSPRSRAYIYWDAAQPGKHGMQCWALEAPPSAPTGTSNFGTSVAATTDDDGHSMLLVGDGFLSYVAVYAIDTPARANDGVGLGV</sequence>
<dbReference type="EMBL" id="HBFS01015673">
    <property type="protein sequence ID" value="CAD8917239.1"/>
    <property type="molecule type" value="Transcribed_RNA"/>
</dbReference>
<dbReference type="Gene3D" id="2.130.10.130">
    <property type="entry name" value="Integrin alpha, N-terminal"/>
    <property type="match status" value="1"/>
</dbReference>